<evidence type="ECO:0000256" key="1">
    <source>
        <dbReference type="ARBA" id="ARBA00005046"/>
    </source>
</evidence>
<dbReference type="PANTHER" id="PTHR43764:SF1">
    <property type="entry name" value="MOLYBDOPTERIN MOLYBDOTRANSFERASE"/>
    <property type="match status" value="1"/>
</dbReference>
<proteinExistence type="predicted"/>
<dbReference type="GO" id="GO:0061598">
    <property type="term" value="F:molybdopterin adenylyltransferase activity"/>
    <property type="evidence" value="ECO:0007669"/>
    <property type="project" value="UniProtKB-EC"/>
</dbReference>
<dbReference type="Gene3D" id="3.40.980.10">
    <property type="entry name" value="MoaB/Mog-like domain"/>
    <property type="match status" value="1"/>
</dbReference>
<dbReference type="SUPFAM" id="SSF53218">
    <property type="entry name" value="Molybdenum cofactor biosynthesis proteins"/>
    <property type="match status" value="1"/>
</dbReference>
<dbReference type="InterPro" id="IPR008284">
    <property type="entry name" value="MoCF_biosynth_CS"/>
</dbReference>
<dbReference type="InterPro" id="IPR051920">
    <property type="entry name" value="MPT_Adenylyltrnsfr/MoaC-Rel"/>
</dbReference>
<feature type="domain" description="MoaB/Mog" evidence="3">
    <location>
        <begin position="29"/>
        <end position="173"/>
    </location>
</feature>
<dbReference type="Pfam" id="PF00994">
    <property type="entry name" value="MoCF_biosynth"/>
    <property type="match status" value="1"/>
</dbReference>
<keyword evidence="2" id="KW-0501">Molybdenum cofactor biosynthesis</keyword>
<gene>
    <name evidence="4" type="primary">mog_14</name>
    <name evidence="4" type="ORF">SDC9_147080</name>
</gene>
<comment type="pathway">
    <text evidence="1">Cofactor biosynthesis; molybdopterin biosynthesis.</text>
</comment>
<dbReference type="AlphaFoldDB" id="A0A645EEN6"/>
<dbReference type="PANTHER" id="PTHR43764">
    <property type="entry name" value="MOLYBDENUM COFACTOR BIOSYNTHESIS"/>
    <property type="match status" value="1"/>
</dbReference>
<organism evidence="4">
    <name type="scientific">bioreactor metagenome</name>
    <dbReference type="NCBI Taxonomy" id="1076179"/>
    <lineage>
        <taxon>unclassified sequences</taxon>
        <taxon>metagenomes</taxon>
        <taxon>ecological metagenomes</taxon>
    </lineage>
</organism>
<dbReference type="PROSITE" id="PS01078">
    <property type="entry name" value="MOCF_BIOSYNTHESIS_1"/>
    <property type="match status" value="1"/>
</dbReference>
<comment type="caution">
    <text evidence="4">The sequence shown here is derived from an EMBL/GenBank/DDBJ whole genome shotgun (WGS) entry which is preliminary data.</text>
</comment>
<evidence type="ECO:0000256" key="2">
    <source>
        <dbReference type="ARBA" id="ARBA00023150"/>
    </source>
</evidence>
<dbReference type="InterPro" id="IPR001453">
    <property type="entry name" value="MoaB/Mog_dom"/>
</dbReference>
<accession>A0A645EEN6</accession>
<dbReference type="EC" id="2.7.7.75" evidence="4"/>
<name>A0A645EEN6_9ZZZZ</name>
<evidence type="ECO:0000313" key="4">
    <source>
        <dbReference type="EMBL" id="MPM99885.1"/>
    </source>
</evidence>
<keyword evidence="4" id="KW-0808">Transferase</keyword>
<dbReference type="InterPro" id="IPR036425">
    <property type="entry name" value="MoaB/Mog-like_dom_sf"/>
</dbReference>
<keyword evidence="4" id="KW-0548">Nucleotidyltransferase</keyword>
<dbReference type="NCBIfam" id="TIGR00177">
    <property type="entry name" value="molyb_syn"/>
    <property type="match status" value="1"/>
</dbReference>
<sequence length="186" mass="20268">MVKFKYDKPCLTYVTPDFDKECANMIKSAILTISDKGAAGRREDLTGFAIKAALPTRDYTVSYYKVIPDEIDIIEKELLYLCDEARVSLILTNGGTGLSKRDVTPEATERVLTKKVPGIAEAMRAHSLKITPKAMLSRAVSGIRNETLIINLPGSPKGAVENLQAIIPALKHGLEILNGTAFECAT</sequence>
<dbReference type="EMBL" id="VSSQ01045947">
    <property type="protein sequence ID" value="MPM99885.1"/>
    <property type="molecule type" value="Genomic_DNA"/>
</dbReference>
<dbReference type="SMART" id="SM00852">
    <property type="entry name" value="MoCF_biosynth"/>
    <property type="match status" value="1"/>
</dbReference>
<dbReference type="GO" id="GO:0006777">
    <property type="term" value="P:Mo-molybdopterin cofactor biosynthetic process"/>
    <property type="evidence" value="ECO:0007669"/>
    <property type="project" value="UniProtKB-KW"/>
</dbReference>
<protein>
    <submittedName>
        <fullName evidence="4">Molybdopterin adenylyltransferase</fullName>
        <ecNumber evidence="4">2.7.7.75</ecNumber>
    </submittedName>
</protein>
<evidence type="ECO:0000259" key="3">
    <source>
        <dbReference type="SMART" id="SM00852"/>
    </source>
</evidence>
<dbReference type="CDD" id="cd00886">
    <property type="entry name" value="MogA_MoaB"/>
    <property type="match status" value="1"/>
</dbReference>
<reference evidence="4" key="1">
    <citation type="submission" date="2019-08" db="EMBL/GenBank/DDBJ databases">
        <authorList>
            <person name="Kucharzyk K."/>
            <person name="Murdoch R.W."/>
            <person name="Higgins S."/>
            <person name="Loffler F."/>
        </authorList>
    </citation>
    <scope>NUCLEOTIDE SEQUENCE</scope>
</reference>